<feature type="compositionally biased region" description="Polar residues" evidence="1">
    <location>
        <begin position="75"/>
        <end position="84"/>
    </location>
</feature>
<sequence>MPSRSTHSMHALSTLSNLGRPNAMQLKRRQAQENRRGQVSKRRKDEGCKPSQDQSSKPKASLTHTPIPPRLFFSQPRQISNPRSHSFPLPSKNLPFRHRRRRDRKSFSLVSGDPSSQDQKGPMFGAKHSTHEQPQNAGRDAGRKGRGGEGKKKKRGYGGKKVTAATAKGTINWGGGPPACTSGPGRGNEGGLEKKFGNEGEG</sequence>
<keyword evidence="3" id="KW-1185">Reference proteome</keyword>
<evidence type="ECO:0000313" key="2">
    <source>
        <dbReference type="EMBL" id="PSN60634.1"/>
    </source>
</evidence>
<organism evidence="2 3">
    <name type="scientific">Corynespora cassiicola Philippines</name>
    <dbReference type="NCBI Taxonomy" id="1448308"/>
    <lineage>
        <taxon>Eukaryota</taxon>
        <taxon>Fungi</taxon>
        <taxon>Dikarya</taxon>
        <taxon>Ascomycota</taxon>
        <taxon>Pezizomycotina</taxon>
        <taxon>Dothideomycetes</taxon>
        <taxon>Pleosporomycetidae</taxon>
        <taxon>Pleosporales</taxon>
        <taxon>Corynesporascaceae</taxon>
        <taxon>Corynespora</taxon>
    </lineage>
</organism>
<gene>
    <name evidence="2" type="ORF">BS50DRAFT_205343</name>
</gene>
<feature type="region of interest" description="Disordered" evidence="1">
    <location>
        <begin position="1"/>
        <end position="202"/>
    </location>
</feature>
<name>A0A2T2N5E4_CORCC</name>
<feature type="compositionally biased region" description="Basic and acidic residues" evidence="1">
    <location>
        <begin position="140"/>
        <end position="150"/>
    </location>
</feature>
<feature type="compositionally biased region" description="Basic and acidic residues" evidence="1">
    <location>
        <begin position="191"/>
        <end position="202"/>
    </location>
</feature>
<dbReference type="AlphaFoldDB" id="A0A2T2N5E4"/>
<evidence type="ECO:0000313" key="3">
    <source>
        <dbReference type="Proteomes" id="UP000240883"/>
    </source>
</evidence>
<reference evidence="2 3" key="1">
    <citation type="journal article" date="2018" name="Front. Microbiol.">
        <title>Genome-Wide Analysis of Corynespora cassiicola Leaf Fall Disease Putative Effectors.</title>
        <authorList>
            <person name="Lopez D."/>
            <person name="Ribeiro S."/>
            <person name="Label P."/>
            <person name="Fumanal B."/>
            <person name="Venisse J.S."/>
            <person name="Kohler A."/>
            <person name="de Oliveira R.R."/>
            <person name="Labutti K."/>
            <person name="Lipzen A."/>
            <person name="Lail K."/>
            <person name="Bauer D."/>
            <person name="Ohm R.A."/>
            <person name="Barry K.W."/>
            <person name="Spatafora J."/>
            <person name="Grigoriev I.V."/>
            <person name="Martin F.M."/>
            <person name="Pujade-Renaud V."/>
        </authorList>
    </citation>
    <scope>NUCLEOTIDE SEQUENCE [LARGE SCALE GENOMIC DNA]</scope>
    <source>
        <strain evidence="2 3">Philippines</strain>
    </source>
</reference>
<protein>
    <submittedName>
        <fullName evidence="2">Uncharacterized protein</fullName>
    </submittedName>
</protein>
<feature type="compositionally biased region" description="Polar residues" evidence="1">
    <location>
        <begin position="1"/>
        <end position="19"/>
    </location>
</feature>
<evidence type="ECO:0000256" key="1">
    <source>
        <dbReference type="SAM" id="MobiDB-lite"/>
    </source>
</evidence>
<feature type="compositionally biased region" description="Basic residues" evidence="1">
    <location>
        <begin position="95"/>
        <end position="104"/>
    </location>
</feature>
<proteinExistence type="predicted"/>
<dbReference type="Proteomes" id="UP000240883">
    <property type="component" value="Unassembled WGS sequence"/>
</dbReference>
<feature type="compositionally biased region" description="Polar residues" evidence="1">
    <location>
        <begin position="51"/>
        <end position="64"/>
    </location>
</feature>
<dbReference type="EMBL" id="KZ678148">
    <property type="protein sequence ID" value="PSN60634.1"/>
    <property type="molecule type" value="Genomic_DNA"/>
</dbReference>
<accession>A0A2T2N5E4</accession>